<dbReference type="PANTHER" id="PTHR30332">
    <property type="entry name" value="PROBABLE GENERAL SECRETION PATHWAY PROTEIN D"/>
    <property type="match status" value="1"/>
</dbReference>
<accession>A0A3B1DZ43</accession>
<evidence type="ECO:0000259" key="4">
    <source>
        <dbReference type="Pfam" id="PF03958"/>
    </source>
</evidence>
<protein>
    <recommendedName>
        <fullName evidence="4">NolW-like domain-containing protein</fullName>
    </recommendedName>
</protein>
<gene>
    <name evidence="5" type="ORF">MNBD_PLANCTO03-1035</name>
</gene>
<feature type="domain" description="NolW-like" evidence="4">
    <location>
        <begin position="1126"/>
        <end position="1213"/>
    </location>
</feature>
<dbReference type="GO" id="GO:0009306">
    <property type="term" value="P:protein secretion"/>
    <property type="evidence" value="ECO:0007669"/>
    <property type="project" value="TreeGrafter"/>
</dbReference>
<name>A0A3B1DZ43_9ZZZZ</name>
<sequence length="1333" mass="144667">MQQLVQRLDKPDPSDLPPMRILQLRTADAANVARMLQQRYANRPLTERTAKPVNIQAEALTNTLIVTAHEDLFEDVKAHVDMLNKEGAAEPERTTKLFSLKSARAADVAAAMDKLYPEPPMPMDRYKRPMPWLREKKEVTVSADPSSNSLIFDAPTERIPDLEELAAQLDRVEVPPQAELRTFRVVKGDINTITSTLTGLARQGALSAPAQPGKQAVKVLIQAEPRSNTLIVAGDAVTFAKVEEILQSLSAVPVEKSLRIIPIANVSAAEVRDRALPIYAAQIAGLLDAEPVDVSVDENSNSLEVVGDPEGLNRFVSIIEQLQRQTGSAREIRLIELRLAKVMDIVQFLEEMVAANKAITMQGGPTPVFEPIEATNSLMVAAQPSQMAIIEQLVRSVDAQQAGERPPLRILRLRTTDATGLAQVLQKSYASRPVEDRTKKPVDIQADSATNTLIISAHPDVLPEIQQIVTELNETQAMDAEGREIRIFPLAWARAEELARTIDEMFPEPPMPFDSRGRPMPHLRQPKEVFVRADRATNSLIVDAPAQRLAGFEQIVSSLDQQNMSDDVEVRTYRIERAELDAVARTLRDLSTSGAFRASSRTPITINTEPTTRTLIVSGPSEIFAHVDEVLDSMGQTPDHPEPSMKMYSLKFARAEQLQVLLTDLLATRLRAEEERAGRSADNIDSLLDVASHGPSNTLIITAPASIQQVAEELIKSLDTEAAAAGRRSIHVKPLTYADATEVARTLTQALPSMDLPGGGNVTIIPAAGSNAIILSGASADLKQVEALIEPLDVQPVDPETMGVETFALKHADASRISRTVQNLLVEQQETDPRILAFQYRYSRNRDLIKKPSIRVEAEQRTNSLIVSGPSATLELAKAIIERLDQPAELADRTVATFTPAKAEPQRLVMLVSRIVEETLPQERRSLELTAEPGTRSVVAIGSTTQIAEALKLLAEFDERAFALPDVELSVVDLQHADASAVARTVEALAADRSRWPQSLRDAEGAGLAIAAPRITADIEANRLVISAPGPLAPVIRELVATLDRPSGREVQVRLFPLTQGSADSVAAALQVAFRAGVTPGEPPATATAEPTSNTVVVAGSAARVAQAESLIQAMDETVEPNGMAVRTIVLKHAMAESLAPIIEQILTQDSVLDRVPEWSRYQILLRNPGVADQDGAVRVAAEKRLNAVVIAAPMAVIELAEEIIAELDVPPTSPGGQRIVRVIPLLNAEAVTLAANIEAMFAEEASQATPPVVRVDPGGNALIVRATPEQMMLIEQLASEIDSATLTSARQLRMIPIDRSRADAALMAATIQRLLEQQGGVRVEIISTEELL</sequence>
<organism evidence="5">
    <name type="scientific">hydrothermal vent metagenome</name>
    <dbReference type="NCBI Taxonomy" id="652676"/>
    <lineage>
        <taxon>unclassified sequences</taxon>
        <taxon>metagenomes</taxon>
        <taxon>ecological metagenomes</taxon>
    </lineage>
</organism>
<dbReference type="InterPro" id="IPR005644">
    <property type="entry name" value="NolW-like"/>
</dbReference>
<feature type="domain" description="NolW-like" evidence="4">
    <location>
        <begin position="971"/>
        <end position="1047"/>
    </location>
</feature>
<evidence type="ECO:0000313" key="5">
    <source>
        <dbReference type="EMBL" id="VAX41794.1"/>
    </source>
</evidence>
<dbReference type="GO" id="GO:0015627">
    <property type="term" value="C:type II protein secretion system complex"/>
    <property type="evidence" value="ECO:0007669"/>
    <property type="project" value="TreeGrafter"/>
</dbReference>
<dbReference type="Pfam" id="PF03958">
    <property type="entry name" value="Secretin_N"/>
    <property type="match status" value="11"/>
</dbReference>
<dbReference type="InterPro" id="IPR038591">
    <property type="entry name" value="NolW-like_sf"/>
</dbReference>
<dbReference type="GO" id="GO:0016020">
    <property type="term" value="C:membrane"/>
    <property type="evidence" value="ECO:0007669"/>
    <property type="project" value="UniProtKB-SubCell"/>
</dbReference>
<feature type="domain" description="NolW-like" evidence="4">
    <location>
        <begin position="1221"/>
        <end position="1285"/>
    </location>
</feature>
<feature type="domain" description="NolW-like" evidence="4">
    <location>
        <begin position="804"/>
        <end position="889"/>
    </location>
</feature>
<dbReference type="Gene3D" id="3.30.1370.120">
    <property type="match status" value="15"/>
</dbReference>
<evidence type="ECO:0000256" key="3">
    <source>
        <dbReference type="ARBA" id="ARBA00023136"/>
    </source>
</evidence>
<keyword evidence="2" id="KW-0732">Signal</keyword>
<dbReference type="PANTHER" id="PTHR30332:SF24">
    <property type="entry name" value="SECRETIN GSPD-RELATED"/>
    <property type="match status" value="1"/>
</dbReference>
<feature type="domain" description="NolW-like" evidence="4">
    <location>
        <begin position="734"/>
        <end position="796"/>
    </location>
</feature>
<evidence type="ECO:0000256" key="1">
    <source>
        <dbReference type="ARBA" id="ARBA00004370"/>
    </source>
</evidence>
<dbReference type="EMBL" id="UOGK01000593">
    <property type="protein sequence ID" value="VAX41794.1"/>
    <property type="molecule type" value="Genomic_DNA"/>
</dbReference>
<feature type="domain" description="NolW-like" evidence="4">
    <location>
        <begin position="409"/>
        <end position="472"/>
    </location>
</feature>
<reference evidence="5" key="1">
    <citation type="submission" date="2018-06" db="EMBL/GenBank/DDBJ databases">
        <authorList>
            <person name="Zhirakovskaya E."/>
        </authorList>
    </citation>
    <scope>NUCLEOTIDE SEQUENCE</scope>
</reference>
<feature type="non-terminal residue" evidence="5">
    <location>
        <position position="1333"/>
    </location>
</feature>
<comment type="subcellular location">
    <subcellularLocation>
        <location evidence="1">Membrane</location>
    </subcellularLocation>
</comment>
<feature type="domain" description="NolW-like" evidence="4">
    <location>
        <begin position="95"/>
        <end position="171"/>
    </location>
</feature>
<feature type="domain" description="NolW-like" evidence="4">
    <location>
        <begin position="486"/>
        <end position="562"/>
    </location>
</feature>
<feature type="domain" description="NolW-like" evidence="4">
    <location>
        <begin position="333"/>
        <end position="402"/>
    </location>
</feature>
<evidence type="ECO:0000256" key="2">
    <source>
        <dbReference type="ARBA" id="ARBA00022729"/>
    </source>
</evidence>
<feature type="domain" description="NolW-like" evidence="4">
    <location>
        <begin position="646"/>
        <end position="722"/>
    </location>
</feature>
<proteinExistence type="predicted"/>
<feature type="domain" description="NolW-like" evidence="4">
    <location>
        <begin position="1053"/>
        <end position="1117"/>
    </location>
</feature>
<dbReference type="InterPro" id="IPR050810">
    <property type="entry name" value="Bact_Secretion_Sys_Channel"/>
</dbReference>
<keyword evidence="3" id="KW-0472">Membrane</keyword>